<dbReference type="Gene3D" id="3.40.50.1460">
    <property type="match status" value="1"/>
</dbReference>
<dbReference type="Gene3D" id="3.40.50.1820">
    <property type="entry name" value="alpha/beta hydrolase"/>
    <property type="match status" value="1"/>
</dbReference>
<name>D2QG46_SPILD</name>
<dbReference type="eggNOG" id="COG2267">
    <property type="taxonomic scope" value="Bacteria"/>
</dbReference>
<dbReference type="KEGG" id="sli:Slin_0589"/>
<dbReference type="Pfam" id="PF02450">
    <property type="entry name" value="LCAT"/>
    <property type="match status" value="1"/>
</dbReference>
<dbReference type="HOGENOM" id="CLU_237995_0_0_10"/>
<dbReference type="Pfam" id="PF20308">
    <property type="entry name" value="TPR-S"/>
    <property type="match status" value="1"/>
</dbReference>
<dbReference type="RefSeq" id="WP_012925205.1">
    <property type="nucleotide sequence ID" value="NC_013730.1"/>
</dbReference>
<dbReference type="GO" id="GO:0008374">
    <property type="term" value="F:O-acyltransferase activity"/>
    <property type="evidence" value="ECO:0007669"/>
    <property type="project" value="InterPro"/>
</dbReference>
<dbReference type="EMBL" id="CP001769">
    <property type="protein sequence ID" value="ADB36653.1"/>
    <property type="molecule type" value="Genomic_DNA"/>
</dbReference>
<dbReference type="SUPFAM" id="SSF53474">
    <property type="entry name" value="alpha/beta-Hydrolases"/>
    <property type="match status" value="1"/>
</dbReference>
<feature type="domain" description="DUF7379" evidence="2">
    <location>
        <begin position="309"/>
        <end position="387"/>
    </location>
</feature>
<dbReference type="InterPro" id="IPR024983">
    <property type="entry name" value="CHAT_dom"/>
</dbReference>
<evidence type="ECO:0008006" key="5">
    <source>
        <dbReference type="Google" id="ProtNLM"/>
    </source>
</evidence>
<evidence type="ECO:0000313" key="4">
    <source>
        <dbReference type="Proteomes" id="UP000002028"/>
    </source>
</evidence>
<organism evidence="3 4">
    <name type="scientific">Spirosoma linguale (strain ATCC 33905 / DSM 74 / LMG 10896 / Claus 1)</name>
    <dbReference type="NCBI Taxonomy" id="504472"/>
    <lineage>
        <taxon>Bacteria</taxon>
        <taxon>Pseudomonadati</taxon>
        <taxon>Bacteroidota</taxon>
        <taxon>Cytophagia</taxon>
        <taxon>Cytophagales</taxon>
        <taxon>Cytophagaceae</taxon>
        <taxon>Spirosoma</taxon>
    </lineage>
</organism>
<dbReference type="Pfam" id="PF24096">
    <property type="entry name" value="DUF7379"/>
    <property type="match status" value="1"/>
</dbReference>
<dbReference type="STRING" id="504472.Slin_0589"/>
<dbReference type="InterPro" id="IPR046880">
    <property type="entry name" value="TPR-S"/>
</dbReference>
<accession>D2QG46</accession>
<protein>
    <recommendedName>
        <fullName evidence="5">CHAT domain-containing protein</fullName>
    </recommendedName>
</protein>
<proteinExistence type="predicted"/>
<sequence length="1921" mass="213917">MATSIYKLQRETKRTADDSWEWSICVEAGKAALNKIDSVVYEIPFPENPVREVYDSESRFRLSDVYTAAFTANVEIRLKDGTTENTKINIDVNEAPLTVNAPRKQTESEAVKPTSGFSIQSIVLQGDLDESFDSEESETLTLDAVYTVRPATRAGNTPRHVVPVVDEAGHPKVIEFTFRKVSGSEADAEIDTDTVWIGDLTTIDDIFPGTSTQVRGIENGQGRTVVIPAELSVGESNRSGMLPRIALKLVRIFTRREKVEDSRPQIEKAVRDLAIRLEDQQLDNRTGLFRLTEQFELEDIKLQNGGNYLLFIHGTMSSAKGAFDKLKDTPVWTFINQTYENRVLAFQHKTLTQSPLENVLELVKELPKTATLTLISHSRGGLVGDILNRFCLSDTSKRGFSLNEKNYLRRQNRDNDLRLIEEIDAAISNKNITIAKFIRVASTASGTTLLSHRLDTFFNVIANVIGLAILPAFGLVRDLIATVLESRQDVSILPGLEVQSPGSPFNQMLNNANPDVLIDTPLFIISGDAKLSLRWQAIKVALTNLFFLGDNDFVVDTRSMYNGIRRVETKVQYFFDQGANVNHSGYFENDRTRNALLLALRSTGDAPIPGFSKLDSRTFSQEEIRNISSIMPGGKVAPTPVSGTKPIVVLLPGIMGSTLTVNGKSVWINYLSFLGGGLTSLLHNNDNNRYVKADGLVGSAYKKLADALSRDYDVVVFPFDWRIDMATNAAALDRKLMDLKQVGQPVKLIAHSMGGVLVRDYIIRYADNWKLLQGIQGFRLLLLGAPLGGSFRIPYVLFGLDSLIHTLDFIDVTHSKKELLAVFSQFPGILSLLPLTTDKENDFASRETWERMRAAFGDTNWPIPGDTLLDDFKNYREDILKKAATIDLSQAVYIAGQSRMNQQTISGFTTDNNRLTFLATKEGDESVTWASGIPQQLVERNAVYYSDVAHGELANEPRLFGAIRELLDTGITSQLKRVRPVVRSLEREFKAKTIVNFDLSSTGVEKVLMGLSTNDQFATSDVPITVSVSNGDLKYAMHPLMIGHFEGDGIISAEKAVNWHLGGELSRRHRLGLYPGPIGTSERVASGSTRGFRGAIIVGLGKQGLLTEYLLTSTVEQGTSKYLVNINSKPDNLTGREAIPERVGISMLIIGSGYGGLRIENSVRAIIQGVQNANTKVRQIYDSPKLIDEIEFVELYKDKALTCIKAISAIEKDESRSLNIFRNSNKIKELTGLRERLPIDDMTEWWTRINVSCEKDEFGLIDLQRNLQFEISTDAARVESQPLSTMNNTLASMLEDLSRKDEWSADLAKAVFELMIPNSFKEQVKRQNNINWILDSYTAAFPWELLQDSGGNARPLSVNAGMVRQLSTGNTRANITPVLEPTAIVIGDPDLGNPAIQLKAALEEGKKVADLLKTQGFEVNSLLNKSASTILLELFSRNYRIIHLAGHGVFNPDPKAPTGMLIGKDAYLTPAYIKQMSNVPELVFVNCCFLGQFDGAAELANNNRLKLAANIGTQLIEIGVKAVVVAGWAVNDTAALDFAEVFYQSMFEGYSFGEAIKKARKLVFEKHGARNNTWGAYQAYGDPFYRLLTKMRLTKPNYNFVIPQEAEIELSNLLNRVESGGYDLEEVMQTMDAIDKALIRESLSSGRIIELQALLFSGLNMYDQAVTLFEKLWKEEKASFSFSATEKFCNTKAKYHVRAIKNIKKESVAVKPEVQKQAEDAIHEVILKMKGILCFGETAERINILAGTYKRLAQISNGQDKLDAYVCSANTYKRSYYMQGNKTKFYPLINWLSIENALVLANARKWEEDGLAKKEDLQGLLKTELDAIGTKDKEEKDFWDWISEATILLCQRLLGDKTISEEALLASYTTGWGYMGSQGQHQAEIEHLDFLEDALSITDSEKTKDSLAVVRRIKMTLEGMM</sequence>
<dbReference type="InterPro" id="IPR003386">
    <property type="entry name" value="LACT/PDAT_acylTrfase"/>
</dbReference>
<feature type="domain" description="CHAT" evidence="1">
    <location>
        <begin position="1307"/>
        <end position="1582"/>
    </location>
</feature>
<evidence type="ECO:0000313" key="3">
    <source>
        <dbReference type="EMBL" id="ADB36653.1"/>
    </source>
</evidence>
<dbReference type="InterPro" id="IPR055803">
    <property type="entry name" value="DUF7379"/>
</dbReference>
<evidence type="ECO:0000259" key="1">
    <source>
        <dbReference type="Pfam" id="PF12770"/>
    </source>
</evidence>
<dbReference type="InterPro" id="IPR029058">
    <property type="entry name" value="AB_hydrolase_fold"/>
</dbReference>
<dbReference type="Proteomes" id="UP000002028">
    <property type="component" value="Chromosome"/>
</dbReference>
<evidence type="ECO:0000259" key="2">
    <source>
        <dbReference type="Pfam" id="PF24096"/>
    </source>
</evidence>
<dbReference type="eggNOG" id="COG4995">
    <property type="taxonomic scope" value="Bacteria"/>
</dbReference>
<dbReference type="GO" id="GO:0006629">
    <property type="term" value="P:lipid metabolic process"/>
    <property type="evidence" value="ECO:0007669"/>
    <property type="project" value="InterPro"/>
</dbReference>
<gene>
    <name evidence="3" type="ordered locus">Slin_0589</name>
</gene>
<keyword evidence="4" id="KW-1185">Reference proteome</keyword>
<reference evidence="3 4" key="1">
    <citation type="journal article" date="2010" name="Stand. Genomic Sci.">
        <title>Complete genome sequence of Spirosoma linguale type strain (1).</title>
        <authorList>
            <person name="Lail K."/>
            <person name="Sikorski J."/>
            <person name="Saunders E."/>
            <person name="Lapidus A."/>
            <person name="Glavina Del Rio T."/>
            <person name="Copeland A."/>
            <person name="Tice H."/>
            <person name="Cheng J.-F."/>
            <person name="Lucas S."/>
            <person name="Nolan M."/>
            <person name="Bruce D."/>
            <person name="Goodwin L."/>
            <person name="Pitluck S."/>
            <person name="Ivanova N."/>
            <person name="Mavromatis K."/>
            <person name="Ovchinnikova G."/>
            <person name="Pati A."/>
            <person name="Chen A."/>
            <person name="Palaniappan K."/>
            <person name="Land M."/>
            <person name="Hauser L."/>
            <person name="Chang Y.-J."/>
            <person name="Jeffries C.D."/>
            <person name="Chain P."/>
            <person name="Brettin T."/>
            <person name="Detter J.C."/>
            <person name="Schuetze A."/>
            <person name="Rohde M."/>
            <person name="Tindall B.J."/>
            <person name="Goeker M."/>
            <person name="Bristow J."/>
            <person name="Eisen J.A."/>
            <person name="Markowitz V."/>
            <person name="Hugenholtz P."/>
            <person name="Kyrpides N.C."/>
            <person name="Klenk H.-P."/>
            <person name="Chen F."/>
        </authorList>
    </citation>
    <scope>NUCLEOTIDE SEQUENCE [LARGE SCALE GENOMIC DNA]</scope>
    <source>
        <strain evidence="4">ATCC 33905 / DSM 74 / LMG 10896 / Claus 1</strain>
    </source>
</reference>
<dbReference type="Pfam" id="PF12770">
    <property type="entry name" value="CHAT"/>
    <property type="match status" value="1"/>
</dbReference>